<evidence type="ECO:0000313" key="5">
    <source>
        <dbReference type="Proteomes" id="UP001107961"/>
    </source>
</evidence>
<name>A0A9Q3W6H2_9GAMM</name>
<keyword evidence="1 2" id="KW-0732">Signal</keyword>
<reference evidence="4" key="1">
    <citation type="submission" date="2022-01" db="EMBL/GenBank/DDBJ databases">
        <authorList>
            <person name="Karlyshev A.V."/>
            <person name="Jaspars M."/>
        </authorList>
    </citation>
    <scope>NUCLEOTIDE SEQUENCE</scope>
    <source>
        <strain evidence="4">AGSA3-2</strain>
    </source>
</reference>
<dbReference type="AlphaFoldDB" id="A0A9Q3W6H2"/>
<feature type="domain" description="Outer membrane protein beta-barrel" evidence="3">
    <location>
        <begin position="7"/>
        <end position="171"/>
    </location>
</feature>
<evidence type="ECO:0000259" key="3">
    <source>
        <dbReference type="Pfam" id="PF13505"/>
    </source>
</evidence>
<proteinExistence type="predicted"/>
<accession>A0A9Q3W6H2</accession>
<dbReference type="RefSeq" id="WP_022995764.1">
    <property type="nucleotide sequence ID" value="NZ_CBDDTQ010000006.1"/>
</dbReference>
<dbReference type="Proteomes" id="UP001107961">
    <property type="component" value="Unassembled WGS sequence"/>
</dbReference>
<dbReference type="InterPro" id="IPR027385">
    <property type="entry name" value="Beta-barrel_OMP"/>
</dbReference>
<protein>
    <submittedName>
        <fullName evidence="4">Porin family protein</fullName>
    </submittedName>
</protein>
<keyword evidence="5" id="KW-1185">Reference proteome</keyword>
<dbReference type="GeneID" id="94688215"/>
<feature type="signal peptide" evidence="2">
    <location>
        <begin position="1"/>
        <end position="23"/>
    </location>
</feature>
<dbReference type="KEGG" id="axe:P40_18015"/>
<comment type="caution">
    <text evidence="4">The sequence shown here is derived from an EMBL/GenBank/DDBJ whole genome shotgun (WGS) entry which is preliminary data.</text>
</comment>
<dbReference type="Pfam" id="PF13505">
    <property type="entry name" value="OMP_b-brl"/>
    <property type="match status" value="1"/>
</dbReference>
<evidence type="ECO:0000313" key="4">
    <source>
        <dbReference type="EMBL" id="MCE7509889.1"/>
    </source>
</evidence>
<sequence>MLTRKFATAVAVTFSLTAGGAYAAGPFIGGNYTQMQYDNEEYDSDTLKIDSAVFRAGYEFNDYLGMEIRGGMGFDEDSRGIVDFEMDNMYGAYVKLSAPLAESVHPYIIGGYTKMKGTVKAEGTLAGVNYQVDDSRRFEDQSYGAGIDVNLTDTLGMNLEYMRYFDKDEEEISGVSVGLRSAF</sequence>
<dbReference type="Gene3D" id="2.40.160.20">
    <property type="match status" value="1"/>
</dbReference>
<feature type="chain" id="PRO_5040145698" evidence="2">
    <location>
        <begin position="24"/>
        <end position="183"/>
    </location>
</feature>
<gene>
    <name evidence="4" type="ORF">LZG35_14720</name>
</gene>
<dbReference type="InterPro" id="IPR011250">
    <property type="entry name" value="OMP/PagP_B-barrel"/>
</dbReference>
<dbReference type="SUPFAM" id="SSF56925">
    <property type="entry name" value="OMPA-like"/>
    <property type="match status" value="1"/>
</dbReference>
<organism evidence="4 5">
    <name type="scientific">Alloalcanivorax xenomutans</name>
    <dbReference type="NCBI Taxonomy" id="1094342"/>
    <lineage>
        <taxon>Bacteria</taxon>
        <taxon>Pseudomonadati</taxon>
        <taxon>Pseudomonadota</taxon>
        <taxon>Gammaproteobacteria</taxon>
        <taxon>Oceanospirillales</taxon>
        <taxon>Alcanivoracaceae</taxon>
        <taxon>Alloalcanivorax</taxon>
    </lineage>
</organism>
<dbReference type="EMBL" id="JAJVKT010000018">
    <property type="protein sequence ID" value="MCE7509889.1"/>
    <property type="molecule type" value="Genomic_DNA"/>
</dbReference>
<evidence type="ECO:0000256" key="1">
    <source>
        <dbReference type="ARBA" id="ARBA00022729"/>
    </source>
</evidence>
<evidence type="ECO:0000256" key="2">
    <source>
        <dbReference type="SAM" id="SignalP"/>
    </source>
</evidence>